<accession>L8FP50</accession>
<dbReference type="Proteomes" id="UP000011064">
    <property type="component" value="Unassembled WGS sequence"/>
</dbReference>
<keyword evidence="4" id="KW-1185">Reference proteome</keyword>
<dbReference type="OrthoDB" id="272357at2759"/>
<reference evidence="4" key="1">
    <citation type="submission" date="2010-09" db="EMBL/GenBank/DDBJ databases">
        <title>The genome sequence of Geomyces destructans 20631-21.</title>
        <authorList>
            <consortium name="The Broad Institute Genome Sequencing Platform"/>
            <person name="Cuomo C.A."/>
            <person name="Blehert D.S."/>
            <person name="Lorch J.M."/>
            <person name="Young S.K."/>
            <person name="Zeng Q."/>
            <person name="Gargeya S."/>
            <person name="Fitzgerald M."/>
            <person name="Haas B."/>
            <person name="Abouelleil A."/>
            <person name="Alvarado L."/>
            <person name="Arachchi H.M."/>
            <person name="Berlin A."/>
            <person name="Brown A."/>
            <person name="Chapman S.B."/>
            <person name="Chen Z."/>
            <person name="Dunbar C."/>
            <person name="Freedman E."/>
            <person name="Gearin G."/>
            <person name="Gellesch M."/>
            <person name="Goldberg J."/>
            <person name="Griggs A."/>
            <person name="Gujja S."/>
            <person name="Heiman D."/>
            <person name="Howarth C."/>
            <person name="Larson L."/>
            <person name="Lui A."/>
            <person name="MacDonald P.J.P."/>
            <person name="Montmayeur A."/>
            <person name="Murphy C."/>
            <person name="Neiman D."/>
            <person name="Pearson M."/>
            <person name="Priest M."/>
            <person name="Roberts A."/>
            <person name="Saif S."/>
            <person name="Shea T."/>
            <person name="Shenoy N."/>
            <person name="Sisk P."/>
            <person name="Stolte C."/>
            <person name="Sykes S."/>
            <person name="Wortman J."/>
            <person name="Nusbaum C."/>
            <person name="Birren B."/>
        </authorList>
    </citation>
    <scope>NUCLEOTIDE SEQUENCE [LARGE SCALE GENOMIC DNA]</scope>
    <source>
        <strain evidence="4">ATCC MYA-4855 / 20631-21</strain>
    </source>
</reference>
<evidence type="ECO:0000256" key="1">
    <source>
        <dbReference type="SAM" id="MobiDB-lite"/>
    </source>
</evidence>
<feature type="region of interest" description="Disordered" evidence="1">
    <location>
        <begin position="28"/>
        <end position="64"/>
    </location>
</feature>
<dbReference type="HOGENOM" id="CLU_093364_0_0_1"/>
<dbReference type="EMBL" id="GL573291">
    <property type="protein sequence ID" value="ELR02662.1"/>
    <property type="molecule type" value="Genomic_DNA"/>
</dbReference>
<evidence type="ECO:0000313" key="4">
    <source>
        <dbReference type="Proteomes" id="UP000011064"/>
    </source>
</evidence>
<sequence>MGRRKANGTSWSRKRGCLVWQVEWVAPGTSSNSSTTSGTSTTSTTGTSTASAATTPTVPGMLGPLSKILATTPLEEAYTAFLEETRRAALTPEEKAGEKRRRAVEVAESAGGGRGEASMAEGQPLPDTTTDTTAEDEKATPTHAQPQPPQTQTKSAYTFYLHRPLTLSSGPTVLIPLRGDEGLDTQLLGKLILEFPRLYVFPAGSAVPGGLRLRVVRRGVGEKMGRKGRGEVRRRREGRRRW</sequence>
<organism evidence="3 4">
    <name type="scientific">Pseudogymnoascus destructans (strain ATCC MYA-4855 / 20631-21)</name>
    <name type="common">Bat white-nose syndrome fungus</name>
    <name type="synonym">Geomyces destructans</name>
    <dbReference type="NCBI Taxonomy" id="658429"/>
    <lineage>
        <taxon>Eukaryota</taxon>
        <taxon>Fungi</taxon>
        <taxon>Dikarya</taxon>
        <taxon>Ascomycota</taxon>
        <taxon>Pezizomycotina</taxon>
        <taxon>Leotiomycetes</taxon>
        <taxon>Thelebolales</taxon>
        <taxon>Thelebolaceae</taxon>
        <taxon>Pseudogymnoascus</taxon>
    </lineage>
</organism>
<gene>
    <name evidence="3" type="ORF">GMDG_05616</name>
</gene>
<name>L8FP50_PSED2</name>
<evidence type="ECO:0000259" key="2">
    <source>
        <dbReference type="Pfam" id="PF25790"/>
    </source>
</evidence>
<dbReference type="AlphaFoldDB" id="L8FP50"/>
<evidence type="ECO:0000313" key="3">
    <source>
        <dbReference type="EMBL" id="ELR02662.1"/>
    </source>
</evidence>
<dbReference type="InParanoid" id="L8FP50"/>
<dbReference type="VEuPathDB" id="FungiDB:GMDG_05616"/>
<proteinExistence type="predicted"/>
<feature type="domain" description="BCD1 alpha/beta" evidence="2">
    <location>
        <begin position="1"/>
        <end position="203"/>
    </location>
</feature>
<feature type="compositionally biased region" description="Low complexity" evidence="1">
    <location>
        <begin position="28"/>
        <end position="55"/>
    </location>
</feature>
<feature type="compositionally biased region" description="Low complexity" evidence="1">
    <location>
        <begin position="141"/>
        <end position="153"/>
    </location>
</feature>
<feature type="compositionally biased region" description="Low complexity" evidence="1">
    <location>
        <begin position="116"/>
        <end position="132"/>
    </location>
</feature>
<dbReference type="STRING" id="658429.L8FP50"/>
<protein>
    <recommendedName>
        <fullName evidence="2">BCD1 alpha/beta domain-containing protein</fullName>
    </recommendedName>
</protein>
<dbReference type="InterPro" id="IPR057721">
    <property type="entry name" value="BCD1_alpha/beta"/>
</dbReference>
<dbReference type="Pfam" id="PF25790">
    <property type="entry name" value="BCD1"/>
    <property type="match status" value="1"/>
</dbReference>
<feature type="region of interest" description="Disordered" evidence="1">
    <location>
        <begin position="89"/>
        <end position="153"/>
    </location>
</feature>